<accession>A0ABT6VT25</accession>
<protein>
    <submittedName>
        <fullName evidence="1">Uncharacterized protein</fullName>
    </submittedName>
</protein>
<dbReference type="RefSeq" id="WP_271325987.1">
    <property type="nucleotide sequence ID" value="NZ_JAAGKO020000002.1"/>
</dbReference>
<organism evidence="1 2">
    <name type="scientific">Streptantibioticus silvisoli</name>
    <dbReference type="NCBI Taxonomy" id="2705255"/>
    <lineage>
        <taxon>Bacteria</taxon>
        <taxon>Bacillati</taxon>
        <taxon>Actinomycetota</taxon>
        <taxon>Actinomycetes</taxon>
        <taxon>Kitasatosporales</taxon>
        <taxon>Streptomycetaceae</taxon>
        <taxon>Streptantibioticus</taxon>
    </lineage>
</organism>
<proteinExistence type="predicted"/>
<comment type="caution">
    <text evidence="1">The sequence shown here is derived from an EMBL/GenBank/DDBJ whole genome shotgun (WGS) entry which is preliminary data.</text>
</comment>
<evidence type="ECO:0000313" key="2">
    <source>
        <dbReference type="Proteomes" id="UP001156398"/>
    </source>
</evidence>
<dbReference type="EMBL" id="JAAGKO020000002">
    <property type="protein sequence ID" value="MDI5961614.1"/>
    <property type="molecule type" value="Genomic_DNA"/>
</dbReference>
<evidence type="ECO:0000313" key="1">
    <source>
        <dbReference type="EMBL" id="MDI5961614.1"/>
    </source>
</evidence>
<name>A0ABT6VT25_9ACTN</name>
<dbReference type="Proteomes" id="UP001156398">
    <property type="component" value="Unassembled WGS sequence"/>
</dbReference>
<reference evidence="1 2" key="1">
    <citation type="submission" date="2023-05" db="EMBL/GenBank/DDBJ databases">
        <title>Streptantibioticus silvisoli sp. nov., acidotolerant actinomycetes 1 from pine litter.</title>
        <authorList>
            <person name="Swiecimska M."/>
            <person name="Golinska P."/>
            <person name="Sangal V."/>
            <person name="Wachnowicz B."/>
            <person name="Goodfellow M."/>
        </authorList>
    </citation>
    <scope>NUCLEOTIDE SEQUENCE [LARGE SCALE GENOMIC DNA]</scope>
    <source>
        <strain evidence="1 2">SL54</strain>
    </source>
</reference>
<gene>
    <name evidence="1" type="ORF">POF43_002565</name>
</gene>
<keyword evidence="2" id="KW-1185">Reference proteome</keyword>
<sequence length="144" mass="15951">MSITYEPLRFQDIVAERLSQYYGERWPAVVAASVQTLLGVSRYLDRRDFGRLLDGAAEALNEPDRFRLRGDWFQARLEQGVYGRMEGAYTPVTRLAVRSLANVEAALGEDFRVFLHFAAEAYRGHGTATMAETATAATVTAAAG</sequence>